<sequence length="98" mass="11102">FPLEEDPENPTAEIVHDRGDMEIVGVEENHENQIELNEVEEIPAVEAANNEEEAPALDIADNQEENRALDLVDNQEEARTLGTVDNQEEDPFFGWEET</sequence>
<dbReference type="Proteomes" id="UP000076858">
    <property type="component" value="Unassembled WGS sequence"/>
</dbReference>
<evidence type="ECO:0000256" key="1">
    <source>
        <dbReference type="SAM" id="MobiDB-lite"/>
    </source>
</evidence>
<comment type="caution">
    <text evidence="2">The sequence shown here is derived from an EMBL/GenBank/DDBJ whole genome shotgun (WGS) entry which is preliminary data.</text>
</comment>
<dbReference type="EMBL" id="LRGB01025817">
    <property type="protein sequence ID" value="KZR96179.1"/>
    <property type="molecule type" value="Genomic_DNA"/>
</dbReference>
<feature type="non-terminal residue" evidence="2">
    <location>
        <position position="1"/>
    </location>
</feature>
<gene>
    <name evidence="2" type="ORF">APZ42_009639</name>
</gene>
<proteinExistence type="predicted"/>
<evidence type="ECO:0000313" key="2">
    <source>
        <dbReference type="EMBL" id="KZR96179.1"/>
    </source>
</evidence>
<name>A0A164DWI0_9CRUS</name>
<evidence type="ECO:0000313" key="3">
    <source>
        <dbReference type="Proteomes" id="UP000076858"/>
    </source>
</evidence>
<reference evidence="2 3" key="1">
    <citation type="submission" date="2016-03" db="EMBL/GenBank/DDBJ databases">
        <title>EvidentialGene: Evidence-directed Construction of Genes on Genomes.</title>
        <authorList>
            <person name="Gilbert D.G."/>
            <person name="Choi J.-H."/>
            <person name="Mockaitis K."/>
            <person name="Colbourne J."/>
            <person name="Pfrender M."/>
        </authorList>
    </citation>
    <scope>NUCLEOTIDE SEQUENCE [LARGE SCALE GENOMIC DNA]</scope>
    <source>
        <strain evidence="2 3">Xinb3</strain>
        <tissue evidence="2">Complete organism</tissue>
    </source>
</reference>
<dbReference type="AlphaFoldDB" id="A0A164DWI0"/>
<keyword evidence="3" id="KW-1185">Reference proteome</keyword>
<feature type="compositionally biased region" description="Acidic residues" evidence="1">
    <location>
        <begin position="86"/>
        <end position="98"/>
    </location>
</feature>
<feature type="non-terminal residue" evidence="2">
    <location>
        <position position="98"/>
    </location>
</feature>
<feature type="region of interest" description="Disordered" evidence="1">
    <location>
        <begin position="76"/>
        <end position="98"/>
    </location>
</feature>
<organism evidence="2 3">
    <name type="scientific">Daphnia magna</name>
    <dbReference type="NCBI Taxonomy" id="35525"/>
    <lineage>
        <taxon>Eukaryota</taxon>
        <taxon>Metazoa</taxon>
        <taxon>Ecdysozoa</taxon>
        <taxon>Arthropoda</taxon>
        <taxon>Crustacea</taxon>
        <taxon>Branchiopoda</taxon>
        <taxon>Diplostraca</taxon>
        <taxon>Cladocera</taxon>
        <taxon>Anomopoda</taxon>
        <taxon>Daphniidae</taxon>
        <taxon>Daphnia</taxon>
    </lineage>
</organism>
<accession>A0A164DWI0</accession>
<protein>
    <submittedName>
        <fullName evidence="2">Uncharacterized protein</fullName>
    </submittedName>
</protein>